<dbReference type="Proteomes" id="UP001529340">
    <property type="component" value="Unassembled WGS sequence"/>
</dbReference>
<reference evidence="4" key="1">
    <citation type="submission" date="2023-06" db="EMBL/GenBank/DDBJ databases">
        <title>Identification and characterization of horizontal gene transfer across gut microbiota members of farm animals based on homology search.</title>
        <authorList>
            <person name="Zeman M."/>
            <person name="Kubasova T."/>
            <person name="Jahodarova E."/>
            <person name="Nykrynova M."/>
            <person name="Rychlik I."/>
        </authorList>
    </citation>
    <scope>NUCLEOTIDE SEQUENCE [LARGE SCALE GENOMIC DNA]</scope>
    <source>
        <strain evidence="4">ET39</strain>
    </source>
</reference>
<comment type="caution">
    <text evidence="3">The sequence shown here is derived from an EMBL/GenBank/DDBJ whole genome shotgun (WGS) entry which is preliminary data.</text>
</comment>
<gene>
    <name evidence="3" type="ORF">QUV96_09565</name>
</gene>
<name>A0ABT7UE60_9FIRM</name>
<dbReference type="SUPFAM" id="SSF101960">
    <property type="entry name" value="Stabilizer of iron transporter SufD"/>
    <property type="match status" value="1"/>
</dbReference>
<dbReference type="Pfam" id="PF01458">
    <property type="entry name" value="SUFBD_core"/>
    <property type="match status" value="1"/>
</dbReference>
<organism evidence="3 4">
    <name type="scientific">Amedibacillus dolichus</name>
    <dbReference type="NCBI Taxonomy" id="31971"/>
    <lineage>
        <taxon>Bacteria</taxon>
        <taxon>Bacillati</taxon>
        <taxon>Bacillota</taxon>
        <taxon>Erysipelotrichia</taxon>
        <taxon>Erysipelotrichales</taxon>
        <taxon>Erysipelotrichaceae</taxon>
        <taxon>Amedibacillus</taxon>
    </lineage>
</organism>
<evidence type="ECO:0000259" key="2">
    <source>
        <dbReference type="Pfam" id="PF01458"/>
    </source>
</evidence>
<keyword evidence="4" id="KW-1185">Reference proteome</keyword>
<protein>
    <submittedName>
        <fullName evidence="3">SufD family Fe-S cluster assembly protein</fullName>
    </submittedName>
</protein>
<feature type="domain" description="SUF system FeS cluster assembly SufBD core" evidence="2">
    <location>
        <begin position="87"/>
        <end position="305"/>
    </location>
</feature>
<evidence type="ECO:0000313" key="4">
    <source>
        <dbReference type="Proteomes" id="UP001529340"/>
    </source>
</evidence>
<dbReference type="InterPro" id="IPR000825">
    <property type="entry name" value="SUF_FeS_clus_asmbl_SufBD_core"/>
</dbReference>
<reference evidence="3 4" key="3">
    <citation type="submission" date="2023-06" db="EMBL/GenBank/DDBJ databases">
        <authorList>
            <person name="Zeman M."/>
            <person name="Kubasova T."/>
            <person name="Jahodarova E."/>
            <person name="Nykrynova M."/>
            <person name="Rychlik I."/>
        </authorList>
    </citation>
    <scope>NUCLEOTIDE SEQUENCE [LARGE SCALE GENOMIC DNA]</scope>
    <source>
        <strain evidence="3 4">ET39</strain>
    </source>
</reference>
<accession>A0ABT7UE60</accession>
<dbReference type="EMBL" id="JAUDCG010000050">
    <property type="protein sequence ID" value="MDM8157884.1"/>
    <property type="molecule type" value="Genomic_DNA"/>
</dbReference>
<dbReference type="InterPro" id="IPR037284">
    <property type="entry name" value="SUF_FeS_clus_asmbl_SufBD_sf"/>
</dbReference>
<reference evidence="3 4" key="2">
    <citation type="submission" date="2023-06" db="EMBL/GenBank/DDBJ databases">
        <title>Identification and characterization of horizontal gene transfer across gut microbiota members of farm animals based on homology search.</title>
        <authorList>
            <person name="Schwarzerova J."/>
            <person name="Nykrynova M."/>
            <person name="Jureckova K."/>
            <person name="Cejkova D."/>
            <person name="Rychlik I."/>
        </authorList>
    </citation>
    <scope>NUCLEOTIDE SEQUENCE [LARGE SCALE GENOMIC DNA]</scope>
    <source>
        <strain evidence="3 4">ET39</strain>
    </source>
</reference>
<dbReference type="InterPro" id="IPR055346">
    <property type="entry name" value="Fe-S_cluster_assembly_SufBD"/>
</dbReference>
<sequence length="307" mass="33290">MLDNTEKQLLQQIAGISGFQPGSAFNLRANGSGVERHSTPQVTIRQKSDKPGIDIFVAPHTEGEQVHIPVIITESGVNDLVYNDFYIGEGAQVEIIAGCGIHNDGCDTSQHDGIHTFHIGKQAHVVYTEKHYGEGNGEGGRILNPTTNIYMEEGSYAQMDMSQIKGVDSTKRITYAKLGKDAKLVINEKLLTHGRQFAHSDVEVDLDGENSALQIVSRSVGKDDSVQVFHPIARGNNACRAHVQCDSILMGNAKISSIPEIAANHVDAQVVHEAAIGKINSDQLIKLQTFGLSEEEAEAVIVDGFLR</sequence>
<dbReference type="PANTHER" id="PTHR30508:SF1">
    <property type="entry name" value="UPF0051 PROTEIN ABCI8, CHLOROPLASTIC-RELATED"/>
    <property type="match status" value="1"/>
</dbReference>
<dbReference type="PANTHER" id="PTHR30508">
    <property type="entry name" value="FES CLUSTER ASSEMBLY PROTEIN SUF"/>
    <property type="match status" value="1"/>
</dbReference>
<evidence type="ECO:0000313" key="3">
    <source>
        <dbReference type="EMBL" id="MDM8157884.1"/>
    </source>
</evidence>
<evidence type="ECO:0000256" key="1">
    <source>
        <dbReference type="ARBA" id="ARBA00043967"/>
    </source>
</evidence>
<proteinExistence type="inferred from homology"/>
<comment type="similarity">
    <text evidence="1">Belongs to the iron-sulfur cluster assembly SufBD family.</text>
</comment>